<dbReference type="EMBL" id="CP001542">
    <property type="protein sequence ID" value="ACN93113.1"/>
    <property type="molecule type" value="Genomic_DNA"/>
</dbReference>
<organism evidence="1 2">
    <name type="scientific">Borreliella burgdorferi 118a</name>
    <dbReference type="NCBI Taxonomy" id="476210"/>
    <lineage>
        <taxon>Bacteria</taxon>
        <taxon>Pseudomonadati</taxon>
        <taxon>Spirochaetota</taxon>
        <taxon>Spirochaetia</taxon>
        <taxon>Spirochaetales</taxon>
        <taxon>Borreliaceae</taxon>
        <taxon>Borreliella</taxon>
    </lineage>
</organism>
<keyword evidence="1" id="KW-0614">Plasmid</keyword>
<accession>A0A7U4DJ15</accession>
<evidence type="ECO:0000313" key="1">
    <source>
        <dbReference type="EMBL" id="ACN93113.1"/>
    </source>
</evidence>
<name>A0A7U4DJ15_BORBG</name>
<sequence length="465" mass="52774">MYEENNNENKFTITLEGVLDRNATKSNLKKEFLSLKRENFFSQGFGGLGGKGSKDFLSLSLEKLESLKRPKSDNSKKSASFKSLNVLGKIDSFKDFLGPDFQKNNPKSVLKDLDLDLDLKDKIALPDGHLNKNKSSLSSYLKPEVDKLDLGSQEHSYFKTENIKNTFKQNFVNNSGEAQTNLPKDFRLDSNFNKTFPFGDLQEPLGLKNANSQIVWKNLMSFRDLFKDSSLVDFFNIKNGFNDLNLPLEEFKNLKDKKTALSLENLVFKDDQKESANKILKRKRSFETELERNDFLRKLYILQSSQNSNPDSNLNSNSNDFSFMVELAQKLKNEGHAKNDSKAISLVSDFLRGENNLEKVLSFRMPTMSLKSPGQPEVLNSKIINTAFEPGLDSILEKTLELLEWAKNYDFTSSVLDPLRNTFSNLGSILAQAFESLPLVEHMTNLLNSASELNSRGIDDDSRMP</sequence>
<dbReference type="RefSeq" id="WP_012622802.1">
    <property type="nucleotide sequence ID" value="NC_012241.1"/>
</dbReference>
<dbReference type="Proteomes" id="UP000006208">
    <property type="component" value="Plasmid 118a_lp54"/>
</dbReference>
<evidence type="ECO:0000313" key="2">
    <source>
        <dbReference type="Proteomes" id="UP000006208"/>
    </source>
</evidence>
<geneLocation type="plasmid" evidence="1 2">
    <name>118a_lp54</name>
</geneLocation>
<protein>
    <submittedName>
        <fullName evidence="1">Uncharacterized protein</fullName>
    </submittedName>
</protein>
<dbReference type="AlphaFoldDB" id="A0A7U4DJ15"/>
<gene>
    <name evidence="1" type="ORF">BBU118A_A44</name>
</gene>
<reference evidence="1 2" key="1">
    <citation type="journal article" date="2011" name="J. Bacteriol.">
        <title>Whole-genome sequences of thirteen isolates of Borrelia burgdorferi.</title>
        <authorList>
            <person name="Schutzer S.E."/>
            <person name="Fraser-Liggett C.M."/>
            <person name="Casjens S.R."/>
            <person name="Qiu W.G."/>
            <person name="Dunn J.J."/>
            <person name="Mongodin E.F."/>
            <person name="Luft B.J."/>
        </authorList>
    </citation>
    <scope>NUCLEOTIDE SEQUENCE [LARGE SCALE GENOMIC DNA]</scope>
    <source>
        <strain evidence="1 2">118a</strain>
        <plasmid evidence="1 2">118a_lp54</plasmid>
    </source>
</reference>
<proteinExistence type="predicted"/>